<proteinExistence type="predicted"/>
<evidence type="ECO:0000256" key="2">
    <source>
        <dbReference type="ARBA" id="ARBA00023157"/>
    </source>
</evidence>
<dbReference type="STRING" id="7918.ENSLOCP00000008862"/>
<dbReference type="GO" id="GO:0030246">
    <property type="term" value="F:carbohydrate binding"/>
    <property type="evidence" value="ECO:0000318"/>
    <property type="project" value="GO_Central"/>
</dbReference>
<dbReference type="Gene3D" id="3.10.100.10">
    <property type="entry name" value="Mannose-Binding Protein A, subunit A"/>
    <property type="match status" value="1"/>
</dbReference>
<evidence type="ECO:0000256" key="3">
    <source>
        <dbReference type="SAM" id="Coils"/>
    </source>
</evidence>
<dbReference type="InParanoid" id="W5MKF3"/>
<name>W5MKF3_LEPOC</name>
<dbReference type="InterPro" id="IPR001304">
    <property type="entry name" value="C-type_lectin-like"/>
</dbReference>
<dbReference type="GO" id="GO:0038187">
    <property type="term" value="F:pattern recognition receptor activity"/>
    <property type="evidence" value="ECO:0000318"/>
    <property type="project" value="GO_Central"/>
</dbReference>
<keyword evidence="3" id="KW-0175">Coiled coil</keyword>
<dbReference type="Pfam" id="PF00059">
    <property type="entry name" value="Lectin_C"/>
    <property type="match status" value="1"/>
</dbReference>
<dbReference type="InterPro" id="IPR018378">
    <property type="entry name" value="C-type_lectin_CS"/>
</dbReference>
<dbReference type="InterPro" id="IPR016187">
    <property type="entry name" value="CTDL_fold"/>
</dbReference>
<keyword evidence="1" id="KW-0430">Lectin</keyword>
<reference evidence="6" key="1">
    <citation type="submission" date="2011-12" db="EMBL/GenBank/DDBJ databases">
        <title>The Draft Genome of Lepisosteus oculatus.</title>
        <authorList>
            <consortium name="The Broad Institute Genome Assembly &amp; Analysis Group"/>
            <consortium name="Computational R&amp;D Group"/>
            <consortium name="and Sequencing Platform"/>
            <person name="Di Palma F."/>
            <person name="Alfoldi J."/>
            <person name="Johnson J."/>
            <person name="Berlin A."/>
            <person name="Gnerre S."/>
            <person name="Jaffe D."/>
            <person name="MacCallum I."/>
            <person name="Young S."/>
            <person name="Walker B.J."/>
            <person name="Lander E.S."/>
            <person name="Lindblad-Toh K."/>
        </authorList>
    </citation>
    <scope>NUCLEOTIDE SEQUENCE [LARGE SCALE GENOMIC DNA]</scope>
</reference>
<feature type="domain" description="C-type lectin" evidence="4">
    <location>
        <begin position="94"/>
        <end position="209"/>
    </location>
</feature>
<accession>W5MKF3</accession>
<dbReference type="GO" id="GO:0009897">
    <property type="term" value="C:external side of plasma membrane"/>
    <property type="evidence" value="ECO:0000318"/>
    <property type="project" value="GO_Central"/>
</dbReference>
<sequence length="217" mass="24837">KGFCVLKYSKSIFVTTDIENSQNISQLKDELDHLRENYSNLSVGKAKLQEEKENLTSVITKLRKHFPVDWYCNVSNQSTLEEDCRPCPWGWELFSTKCYYFSTDTLSWNDSRTACRKQGADLVIINNRTEQEFISSHTQGCEYWMGMTDVAVEGTWIWVDGTQLTEGYWSAGEPYSCENEDCLATTLGVNDVKNWNNIKCESSVLWICEGSSLPLSP</sequence>
<evidence type="ECO:0000313" key="6">
    <source>
        <dbReference type="Proteomes" id="UP000018468"/>
    </source>
</evidence>
<dbReference type="Proteomes" id="UP000018468">
    <property type="component" value="Linkage group LG26"/>
</dbReference>
<dbReference type="InterPro" id="IPR033989">
    <property type="entry name" value="CD209-like_CTLD"/>
</dbReference>
<dbReference type="OMA" id="QGEDCAI"/>
<organism evidence="5 6">
    <name type="scientific">Lepisosteus oculatus</name>
    <name type="common">Spotted gar</name>
    <dbReference type="NCBI Taxonomy" id="7918"/>
    <lineage>
        <taxon>Eukaryota</taxon>
        <taxon>Metazoa</taxon>
        <taxon>Chordata</taxon>
        <taxon>Craniata</taxon>
        <taxon>Vertebrata</taxon>
        <taxon>Euteleostomi</taxon>
        <taxon>Actinopterygii</taxon>
        <taxon>Neopterygii</taxon>
        <taxon>Holostei</taxon>
        <taxon>Semionotiformes</taxon>
        <taxon>Lepisosteidae</taxon>
        <taxon>Lepisosteus</taxon>
    </lineage>
</organism>
<evidence type="ECO:0000256" key="1">
    <source>
        <dbReference type="ARBA" id="ARBA00022734"/>
    </source>
</evidence>
<dbReference type="InterPro" id="IPR050111">
    <property type="entry name" value="C-type_lectin/snaclec_domain"/>
</dbReference>
<protein>
    <recommendedName>
        <fullName evidence="4">C-type lectin domain-containing protein</fullName>
    </recommendedName>
</protein>
<dbReference type="HOGENOM" id="CLU_049894_7_0_1"/>
<dbReference type="PROSITE" id="PS00615">
    <property type="entry name" value="C_TYPE_LECTIN_1"/>
    <property type="match status" value="1"/>
</dbReference>
<dbReference type="EMBL" id="AHAT01034795">
    <property type="status" value="NOT_ANNOTATED_CDS"/>
    <property type="molecule type" value="Genomic_DNA"/>
</dbReference>
<reference evidence="5" key="3">
    <citation type="submission" date="2025-09" db="UniProtKB">
        <authorList>
            <consortium name="Ensembl"/>
        </authorList>
    </citation>
    <scope>IDENTIFICATION</scope>
</reference>
<dbReference type="GeneTree" id="ENSGT01030000234575"/>
<evidence type="ECO:0000313" key="5">
    <source>
        <dbReference type="Ensembl" id="ENSLOCP00000008862.1"/>
    </source>
</evidence>
<dbReference type="InterPro" id="IPR016186">
    <property type="entry name" value="C-type_lectin-like/link_sf"/>
</dbReference>
<dbReference type="GO" id="GO:0006955">
    <property type="term" value="P:immune response"/>
    <property type="evidence" value="ECO:0000318"/>
    <property type="project" value="GO_Central"/>
</dbReference>
<keyword evidence="6" id="KW-1185">Reference proteome</keyword>
<reference evidence="5" key="2">
    <citation type="submission" date="2025-08" db="UniProtKB">
        <authorList>
            <consortium name="Ensembl"/>
        </authorList>
    </citation>
    <scope>IDENTIFICATION</scope>
</reference>
<keyword evidence="2" id="KW-1015">Disulfide bond</keyword>
<evidence type="ECO:0000259" key="4">
    <source>
        <dbReference type="PROSITE" id="PS50041"/>
    </source>
</evidence>
<dbReference type="Bgee" id="ENSLOCG00000007317">
    <property type="expression patterns" value="Expressed in pharyngeal gill and 7 other cell types or tissues"/>
</dbReference>
<dbReference type="AlphaFoldDB" id="W5MKF3"/>
<dbReference type="PROSITE" id="PS50041">
    <property type="entry name" value="C_TYPE_LECTIN_2"/>
    <property type="match status" value="1"/>
</dbReference>
<dbReference type="CDD" id="cd03590">
    <property type="entry name" value="CLECT_DC-SIGN_like"/>
    <property type="match status" value="1"/>
</dbReference>
<dbReference type="PANTHER" id="PTHR22803">
    <property type="entry name" value="MANNOSE, PHOSPHOLIPASE, LECTIN RECEPTOR RELATED"/>
    <property type="match status" value="1"/>
</dbReference>
<dbReference type="SUPFAM" id="SSF56436">
    <property type="entry name" value="C-type lectin-like"/>
    <property type="match status" value="1"/>
</dbReference>
<dbReference type="eggNOG" id="KOG4297">
    <property type="taxonomic scope" value="Eukaryota"/>
</dbReference>
<feature type="coiled-coil region" evidence="3">
    <location>
        <begin position="24"/>
        <end position="65"/>
    </location>
</feature>
<dbReference type="Ensembl" id="ENSLOCT00000008873.1">
    <property type="protein sequence ID" value="ENSLOCP00000008862.1"/>
    <property type="gene ID" value="ENSLOCG00000007317.1"/>
</dbReference>
<dbReference type="SMART" id="SM00034">
    <property type="entry name" value="CLECT"/>
    <property type="match status" value="1"/>
</dbReference>